<sequence>MISEEVCCSRAGRSVGKERDVELEVGEGIIDPEIPIPSIETDGETCSSRINIGTGKEGTLTLGEMGLDPDIPIPSIELDGDAFTDKEESEGRLVEFQNGEDERRLIEEENSDILEARARDRDGARCQDRTKLGRSRR</sequence>
<name>A0A8H6AXF5_9HELO</name>
<dbReference type="GeneID" id="59257888"/>
<proteinExistence type="predicted"/>
<keyword evidence="3" id="KW-1185">Reference proteome</keyword>
<dbReference type="EMBL" id="JABFCT010000006">
    <property type="protein sequence ID" value="KAF5875337.1"/>
    <property type="molecule type" value="Genomic_DNA"/>
</dbReference>
<evidence type="ECO:0000313" key="3">
    <source>
        <dbReference type="Proteomes" id="UP000531561"/>
    </source>
</evidence>
<feature type="region of interest" description="Disordered" evidence="1">
    <location>
        <begin position="88"/>
        <end position="108"/>
    </location>
</feature>
<comment type="caution">
    <text evidence="2">The sequence shown here is derived from an EMBL/GenBank/DDBJ whole genome shotgun (WGS) entry which is preliminary data.</text>
</comment>
<reference evidence="2 3" key="1">
    <citation type="journal article" date="2020" name="Phytopathology">
        <title>A high-quality genome resource of Botrytis fragariae, a new and rapidly spreading fungal pathogen causing strawberry gray mold in the U.S.A.</title>
        <authorList>
            <person name="Wu Y."/>
            <person name="Saski C.A."/>
            <person name="Schnabel G."/>
            <person name="Xiao S."/>
            <person name="Hu M."/>
        </authorList>
    </citation>
    <scope>NUCLEOTIDE SEQUENCE [LARGE SCALE GENOMIC DNA]</scope>
    <source>
        <strain evidence="2 3">BVB16</strain>
    </source>
</reference>
<feature type="compositionally biased region" description="Basic and acidic residues" evidence="1">
    <location>
        <begin position="118"/>
        <end position="131"/>
    </location>
</feature>
<dbReference type="OrthoDB" id="10476287at2759"/>
<evidence type="ECO:0000256" key="1">
    <source>
        <dbReference type="SAM" id="MobiDB-lite"/>
    </source>
</evidence>
<dbReference type="RefSeq" id="XP_037194283.1">
    <property type="nucleotide sequence ID" value="XM_037334196.1"/>
</dbReference>
<evidence type="ECO:0000313" key="2">
    <source>
        <dbReference type="EMBL" id="KAF5875337.1"/>
    </source>
</evidence>
<dbReference type="AlphaFoldDB" id="A0A8H6AXF5"/>
<dbReference type="Proteomes" id="UP000531561">
    <property type="component" value="Unassembled WGS sequence"/>
</dbReference>
<feature type="region of interest" description="Disordered" evidence="1">
    <location>
        <begin position="118"/>
        <end position="137"/>
    </location>
</feature>
<accession>A0A8H6AXF5</accession>
<organism evidence="2 3">
    <name type="scientific">Botrytis fragariae</name>
    <dbReference type="NCBI Taxonomy" id="1964551"/>
    <lineage>
        <taxon>Eukaryota</taxon>
        <taxon>Fungi</taxon>
        <taxon>Dikarya</taxon>
        <taxon>Ascomycota</taxon>
        <taxon>Pezizomycotina</taxon>
        <taxon>Leotiomycetes</taxon>
        <taxon>Helotiales</taxon>
        <taxon>Sclerotiniaceae</taxon>
        <taxon>Botrytis</taxon>
    </lineage>
</organism>
<protein>
    <submittedName>
        <fullName evidence="2">Uncharacterized protein</fullName>
    </submittedName>
</protein>
<gene>
    <name evidence="2" type="ORF">Bfra_003791</name>
</gene>